<dbReference type="PANTHER" id="PTHR12151">
    <property type="entry name" value="ELECTRON TRANSPORT PROTIN SCO1/SENC FAMILY MEMBER"/>
    <property type="match status" value="1"/>
</dbReference>
<dbReference type="InterPro" id="IPR003782">
    <property type="entry name" value="SCO1/SenC"/>
</dbReference>
<name>A0A6N6VLR5_9HYPH</name>
<dbReference type="SUPFAM" id="SSF52833">
    <property type="entry name" value="Thioredoxin-like"/>
    <property type="match status" value="1"/>
</dbReference>
<dbReference type="GO" id="GO:0046872">
    <property type="term" value="F:metal ion binding"/>
    <property type="evidence" value="ECO:0007669"/>
    <property type="project" value="UniProtKB-KW"/>
</dbReference>
<dbReference type="Proteomes" id="UP000468901">
    <property type="component" value="Unassembled WGS sequence"/>
</dbReference>
<sequence>MTRQRLIILIAALAVAAIIGLALAPKVDRLVDNTGPNGEAGANVQSVGKPRVGGPFTLVDQTGKTVTDKDFQGKYMLIYFGFTFCPDVCPTELQVISGALEKLGDKAANVQPIFVSVDPDRDTPEVLAKYVKQFDPRLIGLTGSAEQIAAVAKAYRVFYEKVKEQPADGSKAADADYTVDHSSVAYLMGPNGEFLTFFPPGVSPDQMAEKIASYL</sequence>
<dbReference type="AlphaFoldDB" id="A0A6N6VLR5"/>
<feature type="domain" description="Thioredoxin" evidence="5">
    <location>
        <begin position="47"/>
        <end position="215"/>
    </location>
</feature>
<dbReference type="InterPro" id="IPR013766">
    <property type="entry name" value="Thioredoxin_domain"/>
</dbReference>
<dbReference type="RefSeq" id="WP_152214207.1">
    <property type="nucleotide sequence ID" value="NZ_WESC01000001.1"/>
</dbReference>
<evidence type="ECO:0000259" key="5">
    <source>
        <dbReference type="PROSITE" id="PS51352"/>
    </source>
</evidence>
<organism evidence="6 7">
    <name type="scientific">Parvibaculum sedimenti</name>
    <dbReference type="NCBI Taxonomy" id="2608632"/>
    <lineage>
        <taxon>Bacteria</taxon>
        <taxon>Pseudomonadati</taxon>
        <taxon>Pseudomonadota</taxon>
        <taxon>Alphaproteobacteria</taxon>
        <taxon>Hyphomicrobiales</taxon>
        <taxon>Parvibaculaceae</taxon>
        <taxon>Parvibaculum</taxon>
    </lineage>
</organism>
<dbReference type="InterPro" id="IPR036249">
    <property type="entry name" value="Thioredoxin-like_sf"/>
</dbReference>
<evidence type="ECO:0000256" key="3">
    <source>
        <dbReference type="PIRSR" id="PIRSR603782-1"/>
    </source>
</evidence>
<keyword evidence="3" id="KW-0479">Metal-binding</keyword>
<protein>
    <submittedName>
        <fullName evidence="6">Redoxin domain-containing protein</fullName>
    </submittedName>
</protein>
<dbReference type="Pfam" id="PF02630">
    <property type="entry name" value="SCO1-SenC"/>
    <property type="match status" value="1"/>
</dbReference>
<dbReference type="PANTHER" id="PTHR12151:SF25">
    <property type="entry name" value="LINALOOL DEHYDRATASE_ISOMERASE DOMAIN-CONTAINING PROTEIN"/>
    <property type="match status" value="1"/>
</dbReference>
<evidence type="ECO:0000313" key="7">
    <source>
        <dbReference type="Proteomes" id="UP000468901"/>
    </source>
</evidence>
<evidence type="ECO:0000256" key="4">
    <source>
        <dbReference type="PIRSR" id="PIRSR603782-2"/>
    </source>
</evidence>
<dbReference type="CDD" id="cd02968">
    <property type="entry name" value="SCO"/>
    <property type="match status" value="1"/>
</dbReference>
<dbReference type="Gene3D" id="3.40.30.10">
    <property type="entry name" value="Glutaredoxin"/>
    <property type="match status" value="1"/>
</dbReference>
<keyword evidence="2 3" id="KW-0186">Copper</keyword>
<proteinExistence type="inferred from homology"/>
<accession>A0A6N6VLR5</accession>
<keyword evidence="4" id="KW-1015">Disulfide bond</keyword>
<comment type="similarity">
    <text evidence="1">Belongs to the SCO1/2 family.</text>
</comment>
<evidence type="ECO:0000313" key="6">
    <source>
        <dbReference type="EMBL" id="KAB7742653.1"/>
    </source>
</evidence>
<feature type="disulfide bond" description="Redox-active" evidence="4">
    <location>
        <begin position="85"/>
        <end position="89"/>
    </location>
</feature>
<comment type="caution">
    <text evidence="6">The sequence shown here is derived from an EMBL/GenBank/DDBJ whole genome shotgun (WGS) entry which is preliminary data.</text>
</comment>
<gene>
    <name evidence="6" type="ORF">F2P47_00525</name>
</gene>
<evidence type="ECO:0000256" key="2">
    <source>
        <dbReference type="ARBA" id="ARBA00023008"/>
    </source>
</evidence>
<feature type="binding site" evidence="3">
    <location>
        <position position="85"/>
    </location>
    <ligand>
        <name>Cu cation</name>
        <dbReference type="ChEBI" id="CHEBI:23378"/>
    </ligand>
</feature>
<feature type="binding site" evidence="3">
    <location>
        <position position="181"/>
    </location>
    <ligand>
        <name>Cu cation</name>
        <dbReference type="ChEBI" id="CHEBI:23378"/>
    </ligand>
</feature>
<keyword evidence="7" id="KW-1185">Reference proteome</keyword>
<dbReference type="EMBL" id="WESC01000001">
    <property type="protein sequence ID" value="KAB7742653.1"/>
    <property type="molecule type" value="Genomic_DNA"/>
</dbReference>
<dbReference type="PROSITE" id="PS51352">
    <property type="entry name" value="THIOREDOXIN_2"/>
    <property type="match status" value="1"/>
</dbReference>
<dbReference type="FunFam" id="3.40.30.10:FF:000013">
    <property type="entry name" value="Blast:Protein SCO1 homolog, mitochondrial"/>
    <property type="match status" value="1"/>
</dbReference>
<evidence type="ECO:0000256" key="1">
    <source>
        <dbReference type="ARBA" id="ARBA00010996"/>
    </source>
</evidence>
<reference evidence="6 7" key="1">
    <citation type="submission" date="2019-09" db="EMBL/GenBank/DDBJ databases">
        <title>Parvibaculum sedimenti sp. nov., isolated from sediment.</title>
        <authorList>
            <person name="Wang Y."/>
        </authorList>
    </citation>
    <scope>NUCLEOTIDE SEQUENCE [LARGE SCALE GENOMIC DNA]</scope>
    <source>
        <strain evidence="6 7">HXT-9</strain>
    </source>
</reference>
<feature type="binding site" evidence="3">
    <location>
        <position position="89"/>
    </location>
    <ligand>
        <name>Cu cation</name>
        <dbReference type="ChEBI" id="CHEBI:23378"/>
    </ligand>
</feature>